<feature type="binding site" evidence="7">
    <location>
        <position position="104"/>
    </location>
    <ligand>
        <name>Zn(2+)</name>
        <dbReference type="ChEBI" id="CHEBI:29105"/>
        <note>catalytic</note>
    </ligand>
</feature>
<dbReference type="InterPro" id="IPR020549">
    <property type="entry name" value="YbeY_CS"/>
</dbReference>
<dbReference type="EMBL" id="VWSJ01000006">
    <property type="protein sequence ID" value="MSN96022.1"/>
    <property type="molecule type" value="Genomic_DNA"/>
</dbReference>
<evidence type="ECO:0000256" key="4">
    <source>
        <dbReference type="ARBA" id="ARBA00022759"/>
    </source>
</evidence>
<dbReference type="GO" id="GO:0004521">
    <property type="term" value="F:RNA endonuclease activity"/>
    <property type="evidence" value="ECO:0007669"/>
    <property type="project" value="UniProtKB-UniRule"/>
</dbReference>
<protein>
    <recommendedName>
        <fullName evidence="7">Endoribonuclease YbeY</fullName>
        <ecNumber evidence="7">3.1.-.-</ecNumber>
    </recommendedName>
</protein>
<comment type="subcellular location">
    <subcellularLocation>
        <location evidence="7">Cytoplasm</location>
    </subcellularLocation>
</comment>
<accession>A0A6L5WHV3</accession>
<evidence type="ECO:0000313" key="9">
    <source>
        <dbReference type="Proteomes" id="UP000476338"/>
    </source>
</evidence>
<keyword evidence="9" id="KW-1185">Reference proteome</keyword>
<feature type="binding site" evidence="7">
    <location>
        <position position="94"/>
    </location>
    <ligand>
        <name>Zn(2+)</name>
        <dbReference type="ChEBI" id="CHEBI:29105"/>
        <note>catalytic</note>
    </ligand>
</feature>
<evidence type="ECO:0000256" key="1">
    <source>
        <dbReference type="ARBA" id="ARBA00010875"/>
    </source>
</evidence>
<keyword evidence="7" id="KW-0698">rRNA processing</keyword>
<evidence type="ECO:0000256" key="6">
    <source>
        <dbReference type="ARBA" id="ARBA00022833"/>
    </source>
</evidence>
<comment type="caution">
    <text evidence="8">The sequence shown here is derived from an EMBL/GenBank/DDBJ whole genome shotgun (WGS) entry which is preliminary data.</text>
</comment>
<dbReference type="InterPro" id="IPR002036">
    <property type="entry name" value="YbeY"/>
</dbReference>
<sequence>MIICEEKYPKILDEIIEFLNSGDVELVFVNSVQMYEINKAQRNLDKTTDVLSFPYQKIPNFPIGSIVINLDLAKDMAINFGHNIEDEIALLFIHGILHILGFDHETDSGQMRDMEEKIILNFNLPKSLILRNDDE</sequence>
<comment type="function">
    <text evidence="7">Single strand-specific metallo-endoribonuclease involved in late-stage 70S ribosome quality control and in maturation of the 3' terminus of the 16S rRNA.</text>
</comment>
<feature type="binding site" evidence="7">
    <location>
        <position position="98"/>
    </location>
    <ligand>
        <name>Zn(2+)</name>
        <dbReference type="ChEBI" id="CHEBI:29105"/>
        <note>catalytic</note>
    </ligand>
</feature>
<evidence type="ECO:0000256" key="3">
    <source>
        <dbReference type="ARBA" id="ARBA00022723"/>
    </source>
</evidence>
<keyword evidence="7" id="KW-0963">Cytoplasm</keyword>
<dbReference type="PANTHER" id="PTHR46986">
    <property type="entry name" value="ENDORIBONUCLEASE YBEY, CHLOROPLASTIC"/>
    <property type="match status" value="1"/>
</dbReference>
<organism evidence="8 9">
    <name type="scientific">Campylobacter portucalensis</name>
    <dbReference type="NCBI Taxonomy" id="2608384"/>
    <lineage>
        <taxon>Bacteria</taxon>
        <taxon>Pseudomonadati</taxon>
        <taxon>Campylobacterota</taxon>
        <taxon>Epsilonproteobacteria</taxon>
        <taxon>Campylobacterales</taxon>
        <taxon>Campylobacteraceae</taxon>
        <taxon>Campylobacter</taxon>
    </lineage>
</organism>
<dbReference type="GO" id="GO:0005737">
    <property type="term" value="C:cytoplasm"/>
    <property type="evidence" value="ECO:0007669"/>
    <property type="project" value="UniProtKB-SubCell"/>
</dbReference>
<dbReference type="AlphaFoldDB" id="A0A6L5WHV3"/>
<dbReference type="RefSeq" id="WP_154570289.1">
    <property type="nucleotide sequence ID" value="NZ_VWSJ01000006.1"/>
</dbReference>
<proteinExistence type="inferred from homology"/>
<evidence type="ECO:0000256" key="2">
    <source>
        <dbReference type="ARBA" id="ARBA00022722"/>
    </source>
</evidence>
<keyword evidence="5 7" id="KW-0378">Hydrolase</keyword>
<reference evidence="8 9" key="2">
    <citation type="submission" date="2020-03" db="EMBL/GenBank/DDBJ databases">
        <title>Campylobacter portucalensis sp. nov., a new species of Campylobacter isolated from the reproductive tract of bulls.</title>
        <authorList>
            <person name="Silva M.F."/>
            <person name="Pereira G."/>
            <person name="Carneiro C."/>
            <person name="Hemphill A."/>
            <person name="Mateus L."/>
            <person name="Lopes-Da-Costa L."/>
            <person name="Silva E."/>
        </authorList>
    </citation>
    <scope>NUCLEOTIDE SEQUENCE [LARGE SCALE GENOMIC DNA]</scope>
    <source>
        <strain evidence="8 9">FMV-PI01</strain>
    </source>
</reference>
<evidence type="ECO:0000256" key="5">
    <source>
        <dbReference type="ARBA" id="ARBA00022801"/>
    </source>
</evidence>
<gene>
    <name evidence="7 8" type="primary">ybeY</name>
    <name evidence="8" type="ORF">F1B92_02240</name>
</gene>
<name>A0A6L5WHV3_9BACT</name>
<dbReference type="PANTHER" id="PTHR46986:SF1">
    <property type="entry name" value="ENDORIBONUCLEASE YBEY, CHLOROPLASTIC"/>
    <property type="match status" value="1"/>
</dbReference>
<keyword evidence="2 7" id="KW-0540">Nuclease</keyword>
<dbReference type="Pfam" id="PF02130">
    <property type="entry name" value="YbeY"/>
    <property type="match status" value="1"/>
</dbReference>
<evidence type="ECO:0000313" key="8">
    <source>
        <dbReference type="EMBL" id="MSN96022.1"/>
    </source>
</evidence>
<dbReference type="Proteomes" id="UP000476338">
    <property type="component" value="Unassembled WGS sequence"/>
</dbReference>
<dbReference type="EC" id="3.1.-.-" evidence="7"/>
<keyword evidence="7" id="KW-0690">Ribosome biogenesis</keyword>
<keyword evidence="3 7" id="KW-0479">Metal-binding</keyword>
<dbReference type="SUPFAM" id="SSF55486">
    <property type="entry name" value="Metalloproteases ('zincins'), catalytic domain"/>
    <property type="match status" value="1"/>
</dbReference>
<dbReference type="GO" id="GO:0004222">
    <property type="term" value="F:metalloendopeptidase activity"/>
    <property type="evidence" value="ECO:0007669"/>
    <property type="project" value="InterPro"/>
</dbReference>
<dbReference type="PROSITE" id="PS01306">
    <property type="entry name" value="UPF0054"/>
    <property type="match status" value="1"/>
</dbReference>
<dbReference type="GO" id="GO:0006364">
    <property type="term" value="P:rRNA processing"/>
    <property type="evidence" value="ECO:0007669"/>
    <property type="project" value="UniProtKB-UniRule"/>
</dbReference>
<keyword evidence="4 7" id="KW-0255">Endonuclease</keyword>
<dbReference type="HAMAP" id="MF_00009">
    <property type="entry name" value="Endoribonucl_YbeY"/>
    <property type="match status" value="1"/>
</dbReference>
<comment type="cofactor">
    <cofactor evidence="7">
        <name>Zn(2+)</name>
        <dbReference type="ChEBI" id="CHEBI:29105"/>
    </cofactor>
    <text evidence="7">Binds 1 zinc ion.</text>
</comment>
<dbReference type="NCBIfam" id="TIGR00043">
    <property type="entry name" value="rRNA maturation RNase YbeY"/>
    <property type="match status" value="1"/>
</dbReference>
<reference evidence="8 9" key="1">
    <citation type="submission" date="2019-09" db="EMBL/GenBank/DDBJ databases">
        <authorList>
            <person name="Silva M."/>
            <person name="Pereira G."/>
            <person name="Lopes-Da-Costa L."/>
            <person name="Silva E."/>
        </authorList>
    </citation>
    <scope>NUCLEOTIDE SEQUENCE [LARGE SCALE GENOMIC DNA]</scope>
    <source>
        <strain evidence="8 9">FMV-PI01</strain>
    </source>
</reference>
<dbReference type="GO" id="GO:0008270">
    <property type="term" value="F:zinc ion binding"/>
    <property type="evidence" value="ECO:0007669"/>
    <property type="project" value="UniProtKB-UniRule"/>
</dbReference>
<comment type="similarity">
    <text evidence="1 7">Belongs to the endoribonuclease YbeY family.</text>
</comment>
<keyword evidence="6 7" id="KW-0862">Zinc</keyword>
<dbReference type="InterPro" id="IPR023091">
    <property type="entry name" value="MetalPrtase_cat_dom_sf_prd"/>
</dbReference>
<dbReference type="Gene3D" id="3.40.390.30">
    <property type="entry name" value="Metalloproteases ('zincins'), catalytic domain"/>
    <property type="match status" value="1"/>
</dbReference>
<evidence type="ECO:0000256" key="7">
    <source>
        <dbReference type="HAMAP-Rule" id="MF_00009"/>
    </source>
</evidence>